<reference evidence="2 3" key="1">
    <citation type="journal article" date="2024" name="Commun. Biol.">
        <title>Comparative genomic analysis of thermophilic fungi reveals convergent evolutionary adaptations and gene losses.</title>
        <authorList>
            <person name="Steindorff A.S."/>
            <person name="Aguilar-Pontes M.V."/>
            <person name="Robinson A.J."/>
            <person name="Andreopoulos B."/>
            <person name="LaButti K."/>
            <person name="Kuo A."/>
            <person name="Mondo S."/>
            <person name="Riley R."/>
            <person name="Otillar R."/>
            <person name="Haridas S."/>
            <person name="Lipzen A."/>
            <person name="Grimwood J."/>
            <person name="Schmutz J."/>
            <person name="Clum A."/>
            <person name="Reid I.D."/>
            <person name="Moisan M.C."/>
            <person name="Butler G."/>
            <person name="Nguyen T.T.M."/>
            <person name="Dewar K."/>
            <person name="Conant G."/>
            <person name="Drula E."/>
            <person name="Henrissat B."/>
            <person name="Hansel C."/>
            <person name="Singer S."/>
            <person name="Hutchinson M.I."/>
            <person name="de Vries R.P."/>
            <person name="Natvig D.O."/>
            <person name="Powell A.J."/>
            <person name="Tsang A."/>
            <person name="Grigoriev I.V."/>
        </authorList>
    </citation>
    <scope>NUCLEOTIDE SEQUENCE [LARGE SCALE GENOMIC DNA]</scope>
    <source>
        <strain evidence="2 3">ATCC 24622</strain>
    </source>
</reference>
<evidence type="ECO:0000256" key="1">
    <source>
        <dbReference type="SAM" id="MobiDB-lite"/>
    </source>
</evidence>
<feature type="region of interest" description="Disordered" evidence="1">
    <location>
        <begin position="116"/>
        <end position="149"/>
    </location>
</feature>
<gene>
    <name evidence="2" type="ORF">VTK73DRAFT_5959</name>
</gene>
<evidence type="ECO:0000313" key="2">
    <source>
        <dbReference type="EMBL" id="KAL1864370.1"/>
    </source>
</evidence>
<sequence>MRIYNAARLKRDPLGTDCNAGPTTPSPDHFKKPPQSRGWLSSEGLPACIMGSWLALTYVNGPWARVEHNRIATQRELFWVLYLTSQLRLKARAWDENNPEQQAVNRVQDEGIKGKATDFAQDEGKDKGKGKATDYGLDEGKQERQAGAKATRDCLTKSNRLLYLCLQQALQTLFSN</sequence>
<organism evidence="2 3">
    <name type="scientific">Phialemonium thermophilum</name>
    <dbReference type="NCBI Taxonomy" id="223376"/>
    <lineage>
        <taxon>Eukaryota</taxon>
        <taxon>Fungi</taxon>
        <taxon>Dikarya</taxon>
        <taxon>Ascomycota</taxon>
        <taxon>Pezizomycotina</taxon>
        <taxon>Sordariomycetes</taxon>
        <taxon>Sordariomycetidae</taxon>
        <taxon>Cephalothecales</taxon>
        <taxon>Cephalothecaceae</taxon>
        <taxon>Phialemonium</taxon>
    </lineage>
</organism>
<feature type="region of interest" description="Disordered" evidence="1">
    <location>
        <begin position="13"/>
        <end position="37"/>
    </location>
</feature>
<accession>A0ABR3WL50</accession>
<keyword evidence="3" id="KW-1185">Reference proteome</keyword>
<comment type="caution">
    <text evidence="2">The sequence shown here is derived from an EMBL/GenBank/DDBJ whole genome shotgun (WGS) entry which is preliminary data.</text>
</comment>
<protein>
    <submittedName>
        <fullName evidence="2">Uncharacterized protein</fullName>
    </submittedName>
</protein>
<proteinExistence type="predicted"/>
<evidence type="ECO:0000313" key="3">
    <source>
        <dbReference type="Proteomes" id="UP001586593"/>
    </source>
</evidence>
<name>A0ABR3WL50_9PEZI</name>
<dbReference type="EMBL" id="JAZHXJ010000334">
    <property type="protein sequence ID" value="KAL1864370.1"/>
    <property type="molecule type" value="Genomic_DNA"/>
</dbReference>
<dbReference type="Proteomes" id="UP001586593">
    <property type="component" value="Unassembled WGS sequence"/>
</dbReference>